<proteinExistence type="predicted"/>
<feature type="transmembrane region" description="Helical" evidence="2">
    <location>
        <begin position="141"/>
        <end position="158"/>
    </location>
</feature>
<feature type="transmembrane region" description="Helical" evidence="2">
    <location>
        <begin position="613"/>
        <end position="632"/>
    </location>
</feature>
<evidence type="ECO:0000259" key="3">
    <source>
        <dbReference type="SMART" id="SM00460"/>
    </source>
</evidence>
<feature type="transmembrane region" description="Helical" evidence="2">
    <location>
        <begin position="12"/>
        <end position="29"/>
    </location>
</feature>
<dbReference type="InterPro" id="IPR002931">
    <property type="entry name" value="Transglutaminase-like"/>
</dbReference>
<dbReference type="GO" id="GO:0006508">
    <property type="term" value="P:proteolysis"/>
    <property type="evidence" value="ECO:0007669"/>
    <property type="project" value="UniProtKB-KW"/>
</dbReference>
<name>A0A2A8PR21_BACCE</name>
<dbReference type="InterPro" id="IPR052901">
    <property type="entry name" value="Bact_TGase-like"/>
</dbReference>
<dbReference type="Gene3D" id="3.10.620.30">
    <property type="match status" value="1"/>
</dbReference>
<accession>A0A2A8PR21</accession>
<keyword evidence="2" id="KW-1133">Transmembrane helix</keyword>
<feature type="region of interest" description="Disordered" evidence="1">
    <location>
        <begin position="561"/>
        <end position="585"/>
    </location>
</feature>
<protein>
    <submittedName>
        <fullName evidence="4">Protease</fullName>
    </submittedName>
</protein>
<dbReference type="Pfam" id="PF01841">
    <property type="entry name" value="Transglut_core"/>
    <property type="match status" value="1"/>
</dbReference>
<evidence type="ECO:0000256" key="2">
    <source>
        <dbReference type="SAM" id="Phobius"/>
    </source>
</evidence>
<dbReference type="SMART" id="SM00460">
    <property type="entry name" value="TGc"/>
    <property type="match status" value="1"/>
</dbReference>
<dbReference type="AlphaFoldDB" id="A0A2A8PR21"/>
<sequence>MITLQTKKQWDMSRFFMHVCALLLLLEWLNPLIGITNVGRLDIFVIFIGICFTLSFFQTRWQIPIKIVTILFIIHSLYYKKAFINPSWLTTFFSDISRNSSLFFQGNLLDISPVFPTFLFFLSFWFLSSFISFWMIHKKCGLLFLVLTIIYITTFHNLHLYNANYAIIRTVVIGFLILSLLQIERIKEVEHLQNYAREISKLLRPLTIFIVLSATIAYFAPKFGPQWPNSMNFLKFNTSETSKEQEVSTIGYGSEDSQLGGPFKADPTIVFTAQTQNKQYWRVEAKDFYTGKGWEVSENQKKVSFKNKNDVLSWYEQNTKTETTEATITMQKSYPHLTYPAGLVSVEASSDVSYSVDPFSEKIYTMHGDSSTTLNSYKVTYEIPEFSIENLKAVKTNEDHETNSYFMTKYTQLPESLPQRVKDLAVNLTNDKDNRYDKVLAIENHFTDPSFVYETMNVLFPAKNQDYVDQFLFDTKSGYCNNFSTSMIVLLRSVGIPARWVKGYTEGTLENTLANAEGENVYKIANNNAHSWVEVYFSGYGWIPFEPTKGFTNPYNFMNTTPTPASTSQNSEENNSNNEQMQGRNNEAKLKSLIENTEEDSTKKITNSKNRFSLWYVFLSTIPISIMGYILFSTRMKWITFFIILFYKYRKDDAVYQKAYSALLKQFSRIGIPRGESQTFREYALHIDTLYNSTDMQQLTFSYENAMYQKGQATAEWKKSVHLWEVLMKKAASLPESSDFDVLFK</sequence>
<feature type="domain" description="Transglutaminase-like" evidence="3">
    <location>
        <begin position="472"/>
        <end position="549"/>
    </location>
</feature>
<feature type="transmembrane region" description="Helical" evidence="2">
    <location>
        <begin position="35"/>
        <end position="56"/>
    </location>
</feature>
<dbReference type="SUPFAM" id="SSF54001">
    <property type="entry name" value="Cysteine proteinases"/>
    <property type="match status" value="1"/>
</dbReference>
<dbReference type="Pfam" id="PF11992">
    <property type="entry name" value="TgpA_N"/>
    <property type="match status" value="1"/>
</dbReference>
<keyword evidence="2" id="KW-0812">Transmembrane</keyword>
<evidence type="ECO:0000313" key="4">
    <source>
        <dbReference type="EMBL" id="PEV97620.1"/>
    </source>
</evidence>
<dbReference type="InterPro" id="IPR025403">
    <property type="entry name" value="TgpA-like_C"/>
</dbReference>
<feature type="transmembrane region" description="Helical" evidence="2">
    <location>
        <begin position="114"/>
        <end position="134"/>
    </location>
</feature>
<dbReference type="Proteomes" id="UP000220635">
    <property type="component" value="Unassembled WGS sequence"/>
</dbReference>
<dbReference type="PANTHER" id="PTHR42736:SF1">
    <property type="entry name" value="PROTEIN-GLUTAMINE GAMMA-GLUTAMYLTRANSFERASE"/>
    <property type="match status" value="1"/>
</dbReference>
<dbReference type="OrthoDB" id="9804872at2"/>
<organism evidence="4 5">
    <name type="scientific">Bacillus cereus</name>
    <dbReference type="NCBI Taxonomy" id="1396"/>
    <lineage>
        <taxon>Bacteria</taxon>
        <taxon>Bacillati</taxon>
        <taxon>Bacillota</taxon>
        <taxon>Bacilli</taxon>
        <taxon>Bacillales</taxon>
        <taxon>Bacillaceae</taxon>
        <taxon>Bacillus</taxon>
        <taxon>Bacillus cereus group</taxon>
    </lineage>
</organism>
<keyword evidence="2" id="KW-0472">Membrane</keyword>
<reference evidence="4 5" key="1">
    <citation type="submission" date="2017-09" db="EMBL/GenBank/DDBJ databases">
        <title>Large-scale bioinformatics analysis of Bacillus genomes uncovers conserved roles of natural products in bacterial physiology.</title>
        <authorList>
            <consortium name="Agbiome Team Llc"/>
            <person name="Bleich R.M."/>
            <person name="Grubbs K.J."/>
            <person name="Santa Maria K.C."/>
            <person name="Allen S.E."/>
            <person name="Farag S."/>
            <person name="Shank E.A."/>
            <person name="Bowers A."/>
        </authorList>
    </citation>
    <scope>NUCLEOTIDE SEQUENCE [LARGE SCALE GENOMIC DNA]</scope>
    <source>
        <strain evidence="4 5">AFS010695</strain>
    </source>
</reference>
<dbReference type="InterPro" id="IPR021878">
    <property type="entry name" value="TgpA_N"/>
</dbReference>
<comment type="caution">
    <text evidence="4">The sequence shown here is derived from an EMBL/GenBank/DDBJ whole genome shotgun (WGS) entry which is preliminary data.</text>
</comment>
<evidence type="ECO:0000256" key="1">
    <source>
        <dbReference type="SAM" id="MobiDB-lite"/>
    </source>
</evidence>
<feature type="transmembrane region" description="Helical" evidence="2">
    <location>
        <begin position="164"/>
        <end position="181"/>
    </location>
</feature>
<feature type="compositionally biased region" description="Low complexity" evidence="1">
    <location>
        <begin position="568"/>
        <end position="582"/>
    </location>
</feature>
<dbReference type="InterPro" id="IPR038765">
    <property type="entry name" value="Papain-like_cys_pep_sf"/>
</dbReference>
<evidence type="ECO:0000313" key="5">
    <source>
        <dbReference type="Proteomes" id="UP000220635"/>
    </source>
</evidence>
<gene>
    <name evidence="4" type="ORF">CN425_22740</name>
</gene>
<keyword evidence="4" id="KW-0645">Protease</keyword>
<dbReference type="PANTHER" id="PTHR42736">
    <property type="entry name" value="PROTEIN-GLUTAMINE GAMMA-GLUTAMYLTRANSFERASE"/>
    <property type="match status" value="1"/>
</dbReference>
<dbReference type="Pfam" id="PF13559">
    <property type="entry name" value="DUF4129"/>
    <property type="match status" value="1"/>
</dbReference>
<keyword evidence="4" id="KW-0378">Hydrolase</keyword>
<feature type="transmembrane region" description="Helical" evidence="2">
    <location>
        <begin position="202"/>
        <end position="220"/>
    </location>
</feature>
<dbReference type="RefSeq" id="WP_098381217.1">
    <property type="nucleotide sequence ID" value="NZ_NTWE01000043.1"/>
</dbReference>
<dbReference type="EMBL" id="NTWE01000043">
    <property type="protein sequence ID" value="PEV97620.1"/>
    <property type="molecule type" value="Genomic_DNA"/>
</dbReference>
<dbReference type="GO" id="GO:0008233">
    <property type="term" value="F:peptidase activity"/>
    <property type="evidence" value="ECO:0007669"/>
    <property type="project" value="UniProtKB-KW"/>
</dbReference>